<dbReference type="InterPro" id="IPR036873">
    <property type="entry name" value="Rhodanese-like_dom_sf"/>
</dbReference>
<dbReference type="Gene3D" id="3.40.250.10">
    <property type="entry name" value="Rhodanese-like domain"/>
    <property type="match status" value="1"/>
</dbReference>
<dbReference type="PROSITE" id="PS50206">
    <property type="entry name" value="RHODANESE_3"/>
    <property type="match status" value="1"/>
</dbReference>
<dbReference type="CDD" id="cd00158">
    <property type="entry name" value="RHOD"/>
    <property type="match status" value="1"/>
</dbReference>
<name>A0ABR9XP18_9CHLB</name>
<dbReference type="Pfam" id="PF00581">
    <property type="entry name" value="Rhodanese"/>
    <property type="match status" value="1"/>
</dbReference>
<evidence type="ECO:0000313" key="2">
    <source>
        <dbReference type="EMBL" id="MBF0635632.1"/>
    </source>
</evidence>
<comment type="caution">
    <text evidence="2">The sequence shown here is derived from an EMBL/GenBank/DDBJ whole genome shotgun (WGS) entry which is preliminary data.</text>
</comment>
<dbReference type="SUPFAM" id="SSF52821">
    <property type="entry name" value="Rhodanese/Cell cycle control phosphatase"/>
    <property type="match status" value="1"/>
</dbReference>
<dbReference type="InterPro" id="IPR001763">
    <property type="entry name" value="Rhodanese-like_dom"/>
</dbReference>
<gene>
    <name evidence="2" type="ORF">INT08_00360</name>
</gene>
<evidence type="ECO:0000313" key="3">
    <source>
        <dbReference type="Proteomes" id="UP000619838"/>
    </source>
</evidence>
<sequence length="161" mass="18612">MMNNLFPFADPLALTETMIERSWPWPSVTVDELAGMLEQQESPLLFDVREREEFDVSRIRDARHLEPSSTAREFMERHGGNLRERHAVFYCSVGQRSSEFIDRVHRLCQEAGSLSCSNLKGGIFRWYNTGYPVVNTGGVTDDIHEYNALWGIMVRKREASR</sequence>
<dbReference type="EMBL" id="JADGII010000001">
    <property type="protein sequence ID" value="MBF0635632.1"/>
    <property type="molecule type" value="Genomic_DNA"/>
</dbReference>
<dbReference type="Proteomes" id="UP000619838">
    <property type="component" value="Unassembled WGS sequence"/>
</dbReference>
<accession>A0ABR9XP18</accession>
<evidence type="ECO:0000259" key="1">
    <source>
        <dbReference type="PROSITE" id="PS50206"/>
    </source>
</evidence>
<proteinExistence type="predicted"/>
<feature type="domain" description="Rhodanese" evidence="1">
    <location>
        <begin position="39"/>
        <end position="135"/>
    </location>
</feature>
<organism evidence="2 3">
    <name type="scientific">Prosthecochloris ethylica</name>
    <dbReference type="NCBI Taxonomy" id="2743976"/>
    <lineage>
        <taxon>Bacteria</taxon>
        <taxon>Pseudomonadati</taxon>
        <taxon>Chlorobiota</taxon>
        <taxon>Chlorobiia</taxon>
        <taxon>Chlorobiales</taxon>
        <taxon>Chlorobiaceae</taxon>
        <taxon>Prosthecochloris</taxon>
    </lineage>
</organism>
<dbReference type="SMART" id="SM00450">
    <property type="entry name" value="RHOD"/>
    <property type="match status" value="1"/>
</dbReference>
<protein>
    <submittedName>
        <fullName evidence="2">Rhodanese-like domain-containing protein</fullName>
    </submittedName>
</protein>
<dbReference type="RefSeq" id="WP_175186856.1">
    <property type="nucleotide sequence ID" value="NZ_JABVZQ010000002.1"/>
</dbReference>
<reference evidence="2 3" key="1">
    <citation type="journal article" date="2020" name="Microorganisms">
        <title>Simultaneous Genome Sequencing of Prosthecochloris ethylica and Desulfuromonas acetoxidans within a Syntrophic Mixture Reveals Unique Pili and Protein Interactions.</title>
        <authorList>
            <person name="Kyndt J.A."/>
            <person name="Van Beeumen J.J."/>
            <person name="Meyer T.E."/>
        </authorList>
    </citation>
    <scope>NUCLEOTIDE SEQUENCE [LARGE SCALE GENOMIC DNA]</scope>
    <source>
        <strain evidence="2 3">N3</strain>
    </source>
</reference>
<keyword evidence="3" id="KW-1185">Reference proteome</keyword>